<dbReference type="InterPro" id="IPR036188">
    <property type="entry name" value="FAD/NAD-bd_sf"/>
</dbReference>
<reference evidence="7" key="1">
    <citation type="journal article" date="2019" name="Int. J. Syst. Evol. Microbiol.">
        <title>The Global Catalogue of Microorganisms (GCM) 10K type strain sequencing project: providing services to taxonomists for standard genome sequencing and annotation.</title>
        <authorList>
            <consortium name="The Broad Institute Genomics Platform"/>
            <consortium name="The Broad Institute Genome Sequencing Center for Infectious Disease"/>
            <person name="Wu L."/>
            <person name="Ma J."/>
        </authorList>
    </citation>
    <scope>NUCLEOTIDE SEQUENCE [LARGE SCALE GENOMIC DNA]</scope>
    <source>
        <strain evidence="7">CGMCC 4.7466</strain>
    </source>
</reference>
<gene>
    <name evidence="6" type="ORF">ACFPFU_08140</name>
</gene>
<dbReference type="InterPro" id="IPR039650">
    <property type="entry name" value="HdrA-like"/>
</dbReference>
<evidence type="ECO:0000256" key="4">
    <source>
        <dbReference type="ARBA" id="ARBA00023004"/>
    </source>
</evidence>
<comment type="caution">
    <text evidence="6">The sequence shown here is derived from an EMBL/GenBank/DDBJ whole genome shotgun (WGS) entry which is preliminary data.</text>
</comment>
<dbReference type="PANTHER" id="PTHR43498">
    <property type="entry name" value="FERREDOXIN:COB-COM HETERODISULFIDE REDUCTASE SUBUNIT A"/>
    <property type="match status" value="1"/>
</dbReference>
<accession>A0ABV9SZL4</accession>
<sequence>MNRRKFLNIAMPTTGGILLAPGMMDINALAEVNRQFTGASDFDTYDVIINGAGFSGYFAALKAAESGKKVLLVEKRPTPGFEITAKKKLWMKSKGVDKWDKEMFQLFFPPGESDEIHNPSDQGPNNSLFGDELLLFNGSVRKGMLRNLLVKKVHVMLMTDVCGLLGGGNEVTGVLLAGKHGLHQVNCRNFIDASENLLFSRHLLQNDYRIQKAGYVFELLKAKQPVKKEVDVPESLGVDGNRLYLHPGKHVGDQLLLEFRFATTSQNIEDVEHQARELTMVIGAELQSLDPILSEAKIEELASEASLYIEGEMPHPDLAGHYLLSHDYTDLSCEAILAIQKESENLVNNLRYSQKPKKAAFFNIAGQKVPIGQLSLTPIEEPGLAVPLKECKFALDTHIATRHQCQVLVAGGGTAGAMVAMGASQKGANTIVADYFHDLGGTKTVGGVMGYYHGVKDSKYFIQQEEEASQIAFQTNTSKKTGRKLYHLQSLLEANGRFLPGAIMCGTLVKDQTVEGILICRNGKLELVQAQVTVDATGDGDIAFFAGAAYWHGNSRTGKTQNYSQWDIKGGATKTPSNTNRDYDIIDNRKISELQRGLFLSHYKAHFYDFHPMLTVRESRRVKGVYTLDLIDAIEGTHFEDMVSLASSDFDPHHVGSSEFTRCGFLLPHSNDITLEIPYRSLVPESLDGLLLSGKAFSQTQNAIQFTRMSGDLAVLGYFTGQIASEIAWKNVRPRDFDLTPLQKEWSELGYIPRPYANKKVGSALDDEDEISRRVDNLAKGDDEFLEKCTRLPRKAALKTLESKFEATQDPKGKLLLAKAMAWFGNSQGNELIIDELRELYEEEKRQGYPDGFVDTYDDIRGREKNILEGLYWKINQNIALLAMSGDNLSNPIIKEILENSESGGDMMERENEYFNGRIDLKLVPFFNRILNLCFYAERVPDPAFIPGFERLLQDENIKGYKTTAYEEVRWRVYGGELELSIAAAMARCGSRKGYELLAEYLDDVHFNFKQFASAELATLTGKHLGYDPGSWKNYLSGLSFPQKSKPLALDLEY</sequence>
<keyword evidence="4" id="KW-0408">Iron</keyword>
<keyword evidence="1" id="KW-0004">4Fe-4S</keyword>
<dbReference type="RefSeq" id="WP_377063329.1">
    <property type="nucleotide sequence ID" value="NZ_JBHSJJ010000004.1"/>
</dbReference>
<name>A0ABV9SZL4_9BACT</name>
<evidence type="ECO:0000313" key="6">
    <source>
        <dbReference type="EMBL" id="MFC4871652.1"/>
    </source>
</evidence>
<dbReference type="Proteomes" id="UP001595818">
    <property type="component" value="Unassembled WGS sequence"/>
</dbReference>
<organism evidence="6 7">
    <name type="scientific">Negadavirga shengliensis</name>
    <dbReference type="NCBI Taxonomy" id="1389218"/>
    <lineage>
        <taxon>Bacteria</taxon>
        <taxon>Pseudomonadati</taxon>
        <taxon>Bacteroidota</taxon>
        <taxon>Cytophagia</taxon>
        <taxon>Cytophagales</taxon>
        <taxon>Cyclobacteriaceae</taxon>
        <taxon>Negadavirga</taxon>
    </lineage>
</organism>
<dbReference type="EMBL" id="JBHSJJ010000004">
    <property type="protein sequence ID" value="MFC4871652.1"/>
    <property type="molecule type" value="Genomic_DNA"/>
</dbReference>
<keyword evidence="2" id="KW-0479">Metal-binding</keyword>
<evidence type="ECO:0000256" key="5">
    <source>
        <dbReference type="ARBA" id="ARBA00023014"/>
    </source>
</evidence>
<keyword evidence="7" id="KW-1185">Reference proteome</keyword>
<evidence type="ECO:0000256" key="2">
    <source>
        <dbReference type="ARBA" id="ARBA00022723"/>
    </source>
</evidence>
<protein>
    <submittedName>
        <fullName evidence="6">FAD-dependent oxidoreductase</fullName>
    </submittedName>
</protein>
<keyword evidence="3" id="KW-0560">Oxidoreductase</keyword>
<evidence type="ECO:0000256" key="3">
    <source>
        <dbReference type="ARBA" id="ARBA00023002"/>
    </source>
</evidence>
<evidence type="ECO:0000313" key="7">
    <source>
        <dbReference type="Proteomes" id="UP001595818"/>
    </source>
</evidence>
<proteinExistence type="predicted"/>
<dbReference type="Gene3D" id="3.50.50.60">
    <property type="entry name" value="FAD/NAD(P)-binding domain"/>
    <property type="match status" value="2"/>
</dbReference>
<keyword evidence="5" id="KW-0411">Iron-sulfur</keyword>
<dbReference type="PANTHER" id="PTHR43498:SF1">
    <property type="entry name" value="COB--COM HETERODISULFIDE REDUCTASE IRON-SULFUR SUBUNIT A"/>
    <property type="match status" value="1"/>
</dbReference>
<evidence type="ECO:0000256" key="1">
    <source>
        <dbReference type="ARBA" id="ARBA00022485"/>
    </source>
</evidence>
<dbReference type="Pfam" id="PF12831">
    <property type="entry name" value="FAD_oxidored"/>
    <property type="match status" value="3"/>
</dbReference>
<dbReference type="SUPFAM" id="SSF51905">
    <property type="entry name" value="FAD/NAD(P)-binding domain"/>
    <property type="match status" value="2"/>
</dbReference>